<proteinExistence type="predicted"/>
<dbReference type="Proteomes" id="UP000241954">
    <property type="component" value="Unassembled WGS sequence"/>
</dbReference>
<dbReference type="EMBL" id="PYLW01000023">
    <property type="protein sequence ID" value="PSV92426.1"/>
    <property type="molecule type" value="Genomic_DNA"/>
</dbReference>
<sequence length="102" mass="11591">MPRSKKRTPEQWQVFFEEHQSSGLSAVEFCRRNDIHPKTFSAHKAPWNKNTKASTFLKVEASRPVTDATLSTIQLSIGKLQLTLPADTEPHWLGLLLKGYQS</sequence>
<gene>
    <name evidence="1" type="ORF">C9I88_16385</name>
</gene>
<reference evidence="1 2" key="1">
    <citation type="submission" date="2018-01" db="EMBL/GenBank/DDBJ databases">
        <title>Whole genome sequencing of Histamine producing bacteria.</title>
        <authorList>
            <person name="Butler K."/>
        </authorList>
    </citation>
    <scope>NUCLEOTIDE SEQUENCE [LARGE SCALE GENOMIC DNA]</scope>
    <source>
        <strain evidence="1 2">NCIMB 13481</strain>
    </source>
</reference>
<dbReference type="RefSeq" id="WP_107237823.1">
    <property type="nucleotide sequence ID" value="NZ_PYLW01000023.1"/>
</dbReference>
<comment type="caution">
    <text evidence="1">The sequence shown here is derived from an EMBL/GenBank/DDBJ whole genome shotgun (WGS) entry which is preliminary data.</text>
</comment>
<dbReference type="NCBIfam" id="NF047593">
    <property type="entry name" value="IS66_ISAeme5_TnpA"/>
    <property type="match status" value="1"/>
</dbReference>
<organism evidence="1 2">
    <name type="scientific">Photobacterium iliopiscarium</name>
    <dbReference type="NCBI Taxonomy" id="56192"/>
    <lineage>
        <taxon>Bacteria</taxon>
        <taxon>Pseudomonadati</taxon>
        <taxon>Pseudomonadota</taxon>
        <taxon>Gammaproteobacteria</taxon>
        <taxon>Vibrionales</taxon>
        <taxon>Vibrionaceae</taxon>
        <taxon>Photobacterium</taxon>
    </lineage>
</organism>
<evidence type="ECO:0000313" key="2">
    <source>
        <dbReference type="Proteomes" id="UP000241954"/>
    </source>
</evidence>
<dbReference type="AlphaFoldDB" id="A0A2T3MF60"/>
<evidence type="ECO:0000313" key="1">
    <source>
        <dbReference type="EMBL" id="PSV92426.1"/>
    </source>
</evidence>
<evidence type="ECO:0008006" key="3">
    <source>
        <dbReference type="Google" id="ProtNLM"/>
    </source>
</evidence>
<accession>A0A2T3MF60</accession>
<protein>
    <recommendedName>
        <fullName evidence="3">IS66 family insertion sequence element accessory protein TnpB</fullName>
    </recommendedName>
</protein>
<name>A0A2T3MF60_9GAMM</name>